<accession>A0A2S9XWS3</accession>
<dbReference type="InterPro" id="IPR036737">
    <property type="entry name" value="OmpA-like_sf"/>
</dbReference>
<evidence type="ECO:0000313" key="6">
    <source>
        <dbReference type="EMBL" id="PRP97316.1"/>
    </source>
</evidence>
<comment type="caution">
    <text evidence="6">The sequence shown here is derived from an EMBL/GenBank/DDBJ whole genome shotgun (WGS) entry which is preliminary data.</text>
</comment>
<comment type="subcellular location">
    <subcellularLocation>
        <location evidence="1">Cell outer membrane</location>
    </subcellularLocation>
</comment>
<dbReference type="InterPro" id="IPR050330">
    <property type="entry name" value="Bact_OuterMem_StrucFunc"/>
</dbReference>
<reference evidence="6 7" key="1">
    <citation type="submission" date="2018-03" db="EMBL/GenBank/DDBJ databases">
        <title>Draft Genome Sequences of the Obligatory Marine Myxobacteria Enhygromyxa salina SWB007.</title>
        <authorList>
            <person name="Poehlein A."/>
            <person name="Moghaddam J.A."/>
            <person name="Harms H."/>
            <person name="Alanjari M."/>
            <person name="Koenig G.M."/>
            <person name="Daniel R."/>
            <person name="Schaeberle T.F."/>
        </authorList>
    </citation>
    <scope>NUCLEOTIDE SEQUENCE [LARGE SCALE GENOMIC DNA]</scope>
    <source>
        <strain evidence="6 7">SWB007</strain>
    </source>
</reference>
<evidence type="ECO:0000256" key="2">
    <source>
        <dbReference type="ARBA" id="ARBA00023136"/>
    </source>
</evidence>
<keyword evidence="2 4" id="KW-0472">Membrane</keyword>
<dbReference type="AlphaFoldDB" id="A0A2S9XWS3"/>
<dbReference type="GO" id="GO:0009279">
    <property type="term" value="C:cell outer membrane"/>
    <property type="evidence" value="ECO:0007669"/>
    <property type="project" value="UniProtKB-SubCell"/>
</dbReference>
<dbReference type="PRINTS" id="PR01023">
    <property type="entry name" value="NAFLGMOTY"/>
</dbReference>
<evidence type="ECO:0000313" key="7">
    <source>
        <dbReference type="Proteomes" id="UP000238823"/>
    </source>
</evidence>
<dbReference type="Pfam" id="PF00691">
    <property type="entry name" value="OmpA"/>
    <property type="match status" value="1"/>
</dbReference>
<dbReference type="SUPFAM" id="SSF103088">
    <property type="entry name" value="OmpA-like"/>
    <property type="match status" value="1"/>
</dbReference>
<dbReference type="Gene3D" id="3.30.1330.60">
    <property type="entry name" value="OmpA-like domain"/>
    <property type="match status" value="1"/>
</dbReference>
<feature type="domain" description="OmpA-like" evidence="5">
    <location>
        <begin position="137"/>
        <end position="255"/>
    </location>
</feature>
<dbReference type="CDD" id="cd07185">
    <property type="entry name" value="OmpA_C-like"/>
    <property type="match status" value="1"/>
</dbReference>
<evidence type="ECO:0000256" key="4">
    <source>
        <dbReference type="PROSITE-ProRule" id="PRU00473"/>
    </source>
</evidence>
<dbReference type="InterPro" id="IPR006664">
    <property type="entry name" value="OMP_bac"/>
</dbReference>
<protein>
    <submittedName>
        <fullName evidence="6">Outer membrane porin F</fullName>
    </submittedName>
</protein>
<dbReference type="PROSITE" id="PS51123">
    <property type="entry name" value="OMPA_2"/>
    <property type="match status" value="1"/>
</dbReference>
<sequence>MVCDLAPADARADGPEPANARRIGVSAYHEIMLVRSVSLVLVLGHASCVTDQAAAAPEPTPALAAVETDPDPDPDRDGVALASDQCPDEPGLPPDGCPLRDGDHDGVLDPDDACPDQRECVNGFDDLDGCPDALPDDLADVIGVIEGLEFGPDRWDIEPESRPVLDRTAEVLARYPTIELEIAGHVDAGQSQTLRRRQPSRRRAEAVRDYLIHQGIDPQRLQAVGYGEDRPRADNRTAEGRALNRRVELVPIKPPWAEDPTCDAAPGAEPG</sequence>
<dbReference type="PANTHER" id="PTHR30329">
    <property type="entry name" value="STATOR ELEMENT OF FLAGELLAR MOTOR COMPLEX"/>
    <property type="match status" value="1"/>
</dbReference>
<keyword evidence="3" id="KW-0998">Cell outer membrane</keyword>
<dbReference type="PRINTS" id="PR01021">
    <property type="entry name" value="OMPADOMAIN"/>
</dbReference>
<dbReference type="Proteomes" id="UP000238823">
    <property type="component" value="Unassembled WGS sequence"/>
</dbReference>
<dbReference type="PANTHER" id="PTHR30329:SF21">
    <property type="entry name" value="LIPOPROTEIN YIAD-RELATED"/>
    <property type="match status" value="1"/>
</dbReference>
<gene>
    <name evidence="6" type="primary">oprF_9</name>
    <name evidence="6" type="ORF">ENSA7_66660</name>
</gene>
<proteinExistence type="predicted"/>
<dbReference type="InterPro" id="IPR006665">
    <property type="entry name" value="OmpA-like"/>
</dbReference>
<evidence type="ECO:0000256" key="1">
    <source>
        <dbReference type="ARBA" id="ARBA00004442"/>
    </source>
</evidence>
<name>A0A2S9XWS3_9BACT</name>
<evidence type="ECO:0000259" key="5">
    <source>
        <dbReference type="PROSITE" id="PS51123"/>
    </source>
</evidence>
<evidence type="ECO:0000256" key="3">
    <source>
        <dbReference type="ARBA" id="ARBA00023237"/>
    </source>
</evidence>
<organism evidence="6 7">
    <name type="scientific">Enhygromyxa salina</name>
    <dbReference type="NCBI Taxonomy" id="215803"/>
    <lineage>
        <taxon>Bacteria</taxon>
        <taxon>Pseudomonadati</taxon>
        <taxon>Myxococcota</taxon>
        <taxon>Polyangia</taxon>
        <taxon>Nannocystales</taxon>
        <taxon>Nannocystaceae</taxon>
        <taxon>Enhygromyxa</taxon>
    </lineage>
</organism>
<dbReference type="EMBL" id="PVNL01000130">
    <property type="protein sequence ID" value="PRP97316.1"/>
    <property type="molecule type" value="Genomic_DNA"/>
</dbReference>